<evidence type="ECO:0000259" key="14">
    <source>
        <dbReference type="PROSITE" id="PS51434"/>
    </source>
</evidence>
<evidence type="ECO:0000256" key="1">
    <source>
        <dbReference type="ARBA" id="ARBA00004335"/>
    </source>
</evidence>
<dbReference type="FunFam" id="3.30.1610.10:FF:000003">
    <property type="entry name" value="Nucleoporin SONB, putative"/>
    <property type="match status" value="1"/>
</dbReference>
<feature type="compositionally biased region" description="Polar residues" evidence="13">
    <location>
        <begin position="141"/>
        <end position="160"/>
    </location>
</feature>
<evidence type="ECO:0000256" key="5">
    <source>
        <dbReference type="ARBA" id="ARBA00022448"/>
    </source>
</evidence>
<feature type="region of interest" description="Disordered" evidence="13">
    <location>
        <begin position="454"/>
        <end position="477"/>
    </location>
</feature>
<sequence length="1394" mass="152364">MFNSNNGGSSLFNGGLSTSTPTSTPTQSNNVFQPRAKSVGGLFGGANMSHLNAVSTPSPSGGLSDPKIGTNQSQNSNNALFGNSNQTSNNGNSLFGNNAGSSVNNSLGSNTGLPLTGLSTSNVNGGSGMFSKPTLGASSTGTGSLFSNGNGSSQPTSSSGVLFGNSNSNTIGSNTEKSSIGGGFGTTSSKGLFGNSTSATDPNAANSGGLFNSKPSLSTSNSLFGNKTTSGGLFGNNNSNNNTSSSTGLFGNSSISSGSGINFSNPLSNSKPSNFLAGSQTGPNQQNIASLSVNPYGLQIGPLPSSVTNMPDSITASFKKSSKLHDDLTSTEKRRTFSTSSSGSMAPTNIQGQGTLISKLSSRLSTVKGSESIQGLFSPARKTFTGREGLNSKTSKETFLENKSKQVRGDDLNPLMKRTDVSEIRKLKIDTGRSAAKKMKLLSGGVATTKIRLLGEHQQEGDSKSDLDAESNMDGNSAPDIEIEAIADESKERKVDKKSKEYWCSPSAEQLLKLPFKQLNAIPNFVIGRKGYGTISFDYDVDLSEFVEDFEGSLFDNLVIFNGNQTVEVYPDESSKPPVGYGLNVPATITLEQVYPIDRKTKKPIKDNSKLIEVQLFVKKLKKLKGMEFVSYNPFGGIWTFRVKHFSIWGLIDDEDVEVDEQEAEEALHQEIRERKIAIPRMKRERIETNSDLNNDVGEVTTIRPNGFSSFTGVNDRELVPIQDLSDYPESSTDYGMHDLVEEKNYEPSNVDVEDFQALEAHPVLEVSNSWIEQLKMAGLPYNSIFSSKTSEVSDRLELKRIGGSSSLFSDLDNTLNQHKKIIKELRLEGRCNFAKFNTDTTILLRSGKSISGALITSLESTLKNQRIPVSQTFSQNLMSFDVQTRPKNGYPVVKEFPLTFSEIAQTISRTDPECKIWDLTSILFDSISLPYETESHDVSLVLIKKERYKNLCKWLKDEVSAKILAKIDLATSSNEKIYLMLLMNDIIGATKLAIDSENSHLAALIAMLGSNDPHVRRLSSEQLEKWKSINSKVDRFVVKVYQLLSGRLFGASVSVDFSKELSWLECLAISLFFGEIDEHSLEELVSDFLENHGNSMTIPLEHSIIVDILRCFGGKNTSSAIFKHTGFAKDNLDFRFQWFFTQILKSKGQNILPGKVQDYLTLQYVEQLKIEQLFNEALLTLLFVQDDEVAKQQIDSLVTSLIEFFATSTNKGVVSKLRVPSKLLCEALAMHAKYRNDFTTEVRHLLDGKLFDAAEEVMLSKVAPGLILKSVNGNLRDTSLRELKSLLERFPSHQMHNWAAGLEVFGNYLSYVEGTNDEEVQEKLLSGLPALYATHRHIKDITICCCIMSHNLCHGILKSHKNDIAVQIPKDKLLALPLGQPERVYLATVLSAI</sequence>
<dbReference type="GO" id="GO:0017056">
    <property type="term" value="F:structural constituent of nuclear pore"/>
    <property type="evidence" value="ECO:0007669"/>
    <property type="project" value="InterPro"/>
</dbReference>
<feature type="compositionally biased region" description="Polar residues" evidence="13">
    <location>
        <begin position="337"/>
        <end position="351"/>
    </location>
</feature>
<feature type="compositionally biased region" description="Polar residues" evidence="13">
    <location>
        <begin position="50"/>
        <end position="61"/>
    </location>
</feature>
<dbReference type="InterPro" id="IPR036903">
    <property type="entry name" value="Nup98_auto-Pept-S59_dom_sf"/>
</dbReference>
<dbReference type="GO" id="GO:0008139">
    <property type="term" value="F:nuclear localization sequence binding"/>
    <property type="evidence" value="ECO:0007669"/>
    <property type="project" value="TreeGrafter"/>
</dbReference>
<keyword evidence="9" id="KW-0653">Protein transport</keyword>
<feature type="region of interest" description="Disordered" evidence="13">
    <location>
        <begin position="50"/>
        <end position="97"/>
    </location>
</feature>
<dbReference type="InterPro" id="IPR021967">
    <property type="entry name" value="Nup98_C"/>
</dbReference>
<dbReference type="OMA" id="PMGKGLN"/>
<keyword evidence="7" id="KW-0068">Autocatalytic cleavage</keyword>
<feature type="compositionally biased region" description="Basic and acidic residues" evidence="13">
    <location>
        <begin position="454"/>
        <end position="467"/>
    </location>
</feature>
<evidence type="ECO:0000256" key="13">
    <source>
        <dbReference type="SAM" id="MobiDB-lite"/>
    </source>
</evidence>
<reference evidence="15 16" key="1">
    <citation type="submission" date="2016-03" db="EMBL/GenBank/DDBJ databases">
        <authorList>
            <person name="Devillers H."/>
        </authorList>
    </citation>
    <scope>NUCLEOTIDE SEQUENCE [LARGE SCALE GENOMIC DNA]</scope>
    <source>
        <strain evidence="15">CBS 6772</strain>
    </source>
</reference>
<dbReference type="Gene3D" id="3.30.1610.10">
    <property type="entry name" value="Peptidase S59, nucleoporin"/>
    <property type="match status" value="1"/>
</dbReference>
<dbReference type="GO" id="GO:0000973">
    <property type="term" value="P:post-transcriptional tethering of RNA polymerase II gene DNA at nuclear periphery"/>
    <property type="evidence" value="ECO:0007669"/>
    <property type="project" value="TreeGrafter"/>
</dbReference>
<dbReference type="PANTHER" id="PTHR23198">
    <property type="entry name" value="NUCLEOPORIN"/>
    <property type="match status" value="1"/>
</dbReference>
<dbReference type="InterPro" id="IPR007230">
    <property type="entry name" value="Nup98_auto-Pept-S59_dom"/>
</dbReference>
<feature type="compositionally biased region" description="Low complexity" evidence="13">
    <location>
        <begin position="82"/>
        <end position="93"/>
    </location>
</feature>
<comment type="subcellular location">
    <subcellularLocation>
        <location evidence="1">Nucleus membrane</location>
        <topology evidence="1">Peripheral membrane protein</topology>
        <orientation evidence="1">Cytoplasmic side</orientation>
    </subcellularLocation>
    <subcellularLocation>
        <location evidence="3">Nucleus membrane</location>
        <topology evidence="3">Peripheral membrane protein</topology>
        <orientation evidence="3">Nucleoplasmic side</orientation>
    </subcellularLocation>
    <subcellularLocation>
        <location evidence="2">Nucleus</location>
        <location evidence="2">Nuclear pore complex</location>
    </subcellularLocation>
</comment>
<keyword evidence="10" id="KW-0811">Translocation</keyword>
<feature type="region of interest" description="Disordered" evidence="13">
    <location>
        <begin position="318"/>
        <end position="351"/>
    </location>
</feature>
<comment type="similarity">
    <text evidence="4">Belongs to the nucleoporin GLFG family.</text>
</comment>
<feature type="region of interest" description="Disordered" evidence="13">
    <location>
        <begin position="1"/>
        <end position="37"/>
    </location>
</feature>
<dbReference type="Proteomes" id="UP000190831">
    <property type="component" value="Chromosome C"/>
</dbReference>
<name>A0A1G4M9W1_LACFM</name>
<dbReference type="Pfam" id="PF04096">
    <property type="entry name" value="Nucleoporin2"/>
    <property type="match status" value="1"/>
</dbReference>
<evidence type="ECO:0000256" key="8">
    <source>
        <dbReference type="ARBA" id="ARBA00022816"/>
    </source>
</evidence>
<evidence type="ECO:0000256" key="9">
    <source>
        <dbReference type="ARBA" id="ARBA00022927"/>
    </source>
</evidence>
<feature type="compositionally biased region" description="Polar residues" evidence="13">
    <location>
        <begin position="69"/>
        <end position="81"/>
    </location>
</feature>
<feature type="region of interest" description="Disordered" evidence="13">
    <location>
        <begin position="141"/>
        <end position="183"/>
    </location>
</feature>
<keyword evidence="16" id="KW-1185">Reference proteome</keyword>
<evidence type="ECO:0000256" key="12">
    <source>
        <dbReference type="ARBA" id="ARBA00023242"/>
    </source>
</evidence>
<dbReference type="GO" id="GO:0006406">
    <property type="term" value="P:mRNA export from nucleus"/>
    <property type="evidence" value="ECO:0007669"/>
    <property type="project" value="UniProtKB-ARBA"/>
</dbReference>
<proteinExistence type="inferred from homology"/>
<dbReference type="GO" id="GO:0006606">
    <property type="term" value="P:protein import into nucleus"/>
    <property type="evidence" value="ECO:0007669"/>
    <property type="project" value="UniProtKB-ARBA"/>
</dbReference>
<dbReference type="PROSITE" id="PS51434">
    <property type="entry name" value="NUP_C"/>
    <property type="match status" value="1"/>
</dbReference>
<dbReference type="GO" id="GO:0044614">
    <property type="term" value="C:nuclear pore cytoplasmic filaments"/>
    <property type="evidence" value="ECO:0007669"/>
    <property type="project" value="TreeGrafter"/>
</dbReference>
<dbReference type="GO" id="GO:0044613">
    <property type="term" value="C:nuclear pore central transport channel"/>
    <property type="evidence" value="ECO:0007669"/>
    <property type="project" value="UniProtKB-ARBA"/>
</dbReference>
<feature type="compositionally biased region" description="Basic and acidic residues" evidence="13">
    <location>
        <begin position="323"/>
        <end position="335"/>
    </location>
</feature>
<evidence type="ECO:0000313" key="16">
    <source>
        <dbReference type="Proteomes" id="UP000190831"/>
    </source>
</evidence>
<evidence type="ECO:0000256" key="10">
    <source>
        <dbReference type="ARBA" id="ARBA00023010"/>
    </source>
</evidence>
<evidence type="ECO:0000256" key="3">
    <source>
        <dbReference type="ARBA" id="ARBA00004620"/>
    </source>
</evidence>
<evidence type="ECO:0000256" key="6">
    <source>
        <dbReference type="ARBA" id="ARBA00022737"/>
    </source>
</evidence>
<dbReference type="GO" id="GO:0031965">
    <property type="term" value="C:nuclear membrane"/>
    <property type="evidence" value="ECO:0007669"/>
    <property type="project" value="UniProtKB-SubCell"/>
</dbReference>
<dbReference type="OrthoDB" id="3797628at2759"/>
<feature type="region of interest" description="Disordered" evidence="13">
    <location>
        <begin position="193"/>
        <end position="212"/>
    </location>
</feature>
<keyword evidence="8" id="KW-0509">mRNA transport</keyword>
<accession>A0A1G4M9W1</accession>
<keyword evidence="11" id="KW-0906">Nuclear pore complex</keyword>
<evidence type="ECO:0000256" key="2">
    <source>
        <dbReference type="ARBA" id="ARBA00004567"/>
    </source>
</evidence>
<dbReference type="SUPFAM" id="SSF82215">
    <property type="entry name" value="C-terminal autoproteolytic domain of nucleoporin nup98"/>
    <property type="match status" value="1"/>
</dbReference>
<dbReference type="GO" id="GO:0003723">
    <property type="term" value="F:RNA binding"/>
    <property type="evidence" value="ECO:0007669"/>
    <property type="project" value="TreeGrafter"/>
</dbReference>
<dbReference type="EMBL" id="LT598485">
    <property type="protein sequence ID" value="SCW00495.1"/>
    <property type="molecule type" value="Genomic_DNA"/>
</dbReference>
<protein>
    <submittedName>
        <fullName evidence="15">LAFE_0C05446g1_1</fullName>
    </submittedName>
</protein>
<gene>
    <name evidence="15" type="ORF">LAFE_0C05446G</name>
</gene>
<evidence type="ECO:0000256" key="11">
    <source>
        <dbReference type="ARBA" id="ARBA00023132"/>
    </source>
</evidence>
<feature type="compositionally biased region" description="Polar residues" evidence="13">
    <location>
        <begin position="195"/>
        <end position="212"/>
    </location>
</feature>
<evidence type="ECO:0000256" key="4">
    <source>
        <dbReference type="ARBA" id="ARBA00008926"/>
    </source>
</evidence>
<dbReference type="STRING" id="4955.A0A1G4M9W1"/>
<evidence type="ECO:0000313" key="15">
    <source>
        <dbReference type="EMBL" id="SCW00495.1"/>
    </source>
</evidence>
<dbReference type="Pfam" id="PF12110">
    <property type="entry name" value="Nup96"/>
    <property type="match status" value="1"/>
</dbReference>
<keyword evidence="5" id="KW-0813">Transport</keyword>
<organism evidence="15 16">
    <name type="scientific">Lachancea fermentati</name>
    <name type="common">Zygosaccharomyces fermentati</name>
    <dbReference type="NCBI Taxonomy" id="4955"/>
    <lineage>
        <taxon>Eukaryota</taxon>
        <taxon>Fungi</taxon>
        <taxon>Dikarya</taxon>
        <taxon>Ascomycota</taxon>
        <taxon>Saccharomycotina</taxon>
        <taxon>Saccharomycetes</taxon>
        <taxon>Saccharomycetales</taxon>
        <taxon>Saccharomycetaceae</taxon>
        <taxon>Lachancea</taxon>
    </lineage>
</organism>
<feature type="compositionally biased region" description="Low complexity" evidence="13">
    <location>
        <begin position="1"/>
        <end position="26"/>
    </location>
</feature>
<evidence type="ECO:0000256" key="7">
    <source>
        <dbReference type="ARBA" id="ARBA00022813"/>
    </source>
</evidence>
<feature type="compositionally biased region" description="Low complexity" evidence="13">
    <location>
        <begin position="164"/>
        <end position="179"/>
    </location>
</feature>
<dbReference type="PANTHER" id="PTHR23198:SF6">
    <property type="entry name" value="NUCLEAR PORE COMPLEX PROTEIN NUP98-NUP96"/>
    <property type="match status" value="1"/>
</dbReference>
<dbReference type="GO" id="GO:0034398">
    <property type="term" value="P:telomere tethering at nuclear periphery"/>
    <property type="evidence" value="ECO:0007669"/>
    <property type="project" value="TreeGrafter"/>
</dbReference>
<keyword evidence="6" id="KW-0677">Repeat</keyword>
<keyword evidence="12" id="KW-0539">Nucleus</keyword>
<dbReference type="Gene3D" id="1.25.40.690">
    <property type="match status" value="1"/>
</dbReference>
<feature type="domain" description="Peptidase S59" evidence="14">
    <location>
        <begin position="499"/>
        <end position="646"/>
    </location>
</feature>
<dbReference type="InterPro" id="IPR037665">
    <property type="entry name" value="Nucleoporin_S59-like"/>
</dbReference>